<keyword evidence="3" id="KW-0731">Sigma factor</keyword>
<feature type="domain" description="RNA polymerase sigma-70 region 2" evidence="5">
    <location>
        <begin position="25"/>
        <end position="92"/>
    </location>
</feature>
<dbReference type="SUPFAM" id="SSF88659">
    <property type="entry name" value="Sigma3 and sigma4 domains of RNA polymerase sigma factors"/>
    <property type="match status" value="1"/>
</dbReference>
<evidence type="ECO:0000256" key="4">
    <source>
        <dbReference type="ARBA" id="ARBA00023163"/>
    </source>
</evidence>
<dbReference type="Gene3D" id="1.10.10.10">
    <property type="entry name" value="Winged helix-like DNA-binding domain superfamily/Winged helix DNA-binding domain"/>
    <property type="match status" value="1"/>
</dbReference>
<name>A0ABZ0VBP2_9MICO</name>
<proteinExistence type="inferred from homology"/>
<dbReference type="PANTHER" id="PTHR43133">
    <property type="entry name" value="RNA POLYMERASE ECF-TYPE SIGMA FACTO"/>
    <property type="match status" value="1"/>
</dbReference>
<dbReference type="SUPFAM" id="SSF88946">
    <property type="entry name" value="Sigma2 domain of RNA polymerase sigma factors"/>
    <property type="match status" value="1"/>
</dbReference>
<reference evidence="7 8" key="1">
    <citation type="submission" date="2023-06" db="EMBL/GenBank/DDBJ databases">
        <title>Rock-solubilizing bacteria, Microbacterium invictum, promotes re-establishment of vegetation in rocky wasteland by accelerating rock bio-weathering and reshaping soil bacterial community.</title>
        <authorList>
            <person name="Liu C."/>
        </authorList>
    </citation>
    <scope>NUCLEOTIDE SEQUENCE [LARGE SCALE GENOMIC DNA]</scope>
    <source>
        <strain evidence="7 8">X-18</strain>
    </source>
</reference>
<dbReference type="Pfam" id="PF04542">
    <property type="entry name" value="Sigma70_r2"/>
    <property type="match status" value="1"/>
</dbReference>
<evidence type="ECO:0000259" key="5">
    <source>
        <dbReference type="Pfam" id="PF04542"/>
    </source>
</evidence>
<evidence type="ECO:0000256" key="1">
    <source>
        <dbReference type="ARBA" id="ARBA00010641"/>
    </source>
</evidence>
<gene>
    <name evidence="7" type="ORF">T9R20_03465</name>
</gene>
<feature type="domain" description="RNA polymerase sigma factor 70 region 4 type 2" evidence="6">
    <location>
        <begin position="122"/>
        <end position="172"/>
    </location>
</feature>
<evidence type="ECO:0000256" key="2">
    <source>
        <dbReference type="ARBA" id="ARBA00023015"/>
    </source>
</evidence>
<dbReference type="InterPro" id="IPR014284">
    <property type="entry name" value="RNA_pol_sigma-70_dom"/>
</dbReference>
<dbReference type="InterPro" id="IPR039425">
    <property type="entry name" value="RNA_pol_sigma-70-like"/>
</dbReference>
<keyword evidence="8" id="KW-1185">Reference proteome</keyword>
<dbReference type="Gene3D" id="1.10.1740.10">
    <property type="match status" value="1"/>
</dbReference>
<keyword evidence="2" id="KW-0805">Transcription regulation</keyword>
<organism evidence="7 8">
    <name type="scientific">Microbacterium invictum</name>
    <dbReference type="NCBI Taxonomy" id="515415"/>
    <lineage>
        <taxon>Bacteria</taxon>
        <taxon>Bacillati</taxon>
        <taxon>Actinomycetota</taxon>
        <taxon>Actinomycetes</taxon>
        <taxon>Micrococcales</taxon>
        <taxon>Microbacteriaceae</taxon>
        <taxon>Microbacterium</taxon>
    </lineage>
</organism>
<comment type="similarity">
    <text evidence="1">Belongs to the sigma-70 factor family. ECF subfamily.</text>
</comment>
<dbReference type="InterPro" id="IPR007627">
    <property type="entry name" value="RNA_pol_sigma70_r2"/>
</dbReference>
<dbReference type="EMBL" id="CP139779">
    <property type="protein sequence ID" value="WQB71033.1"/>
    <property type="molecule type" value="Genomic_DNA"/>
</dbReference>
<evidence type="ECO:0000256" key="3">
    <source>
        <dbReference type="ARBA" id="ARBA00023082"/>
    </source>
</evidence>
<dbReference type="InterPro" id="IPR036388">
    <property type="entry name" value="WH-like_DNA-bd_sf"/>
</dbReference>
<dbReference type="Pfam" id="PF08281">
    <property type="entry name" value="Sigma70_r4_2"/>
    <property type="match status" value="1"/>
</dbReference>
<dbReference type="InterPro" id="IPR013249">
    <property type="entry name" value="RNA_pol_sigma70_r4_t2"/>
</dbReference>
<dbReference type="PANTHER" id="PTHR43133:SF25">
    <property type="entry name" value="RNA POLYMERASE SIGMA FACTOR RFAY-RELATED"/>
    <property type="match status" value="1"/>
</dbReference>
<keyword evidence="4" id="KW-0804">Transcription</keyword>
<protein>
    <submittedName>
        <fullName evidence="7">RNA polymerase sigma factor</fullName>
    </submittedName>
</protein>
<accession>A0ABZ0VBP2</accession>
<dbReference type="NCBIfam" id="TIGR02937">
    <property type="entry name" value="sigma70-ECF"/>
    <property type="match status" value="1"/>
</dbReference>
<dbReference type="InterPro" id="IPR013324">
    <property type="entry name" value="RNA_pol_sigma_r3/r4-like"/>
</dbReference>
<evidence type="ECO:0000259" key="6">
    <source>
        <dbReference type="Pfam" id="PF08281"/>
    </source>
</evidence>
<sequence length="191" mass="21055">MPDRSERALWERGAAGDGGAFGLIFDLHRDRVFRHAYRILQDVHDAEDASAVAFLELWRRRRQVRLVEGSPLPWLLATTTNTCWNLDRAKRRYRTLLDTLPHSTIAPSAEDAALDGLVADGELAAAMGTLSRADAELFALVAAEGYSITDAAVVVGVSPGAARTRMHRIRNNLQQRLGHHTLAGYLSKEAT</sequence>
<dbReference type="RefSeq" id="WP_322411153.1">
    <property type="nucleotide sequence ID" value="NZ_CP139779.1"/>
</dbReference>
<evidence type="ECO:0000313" key="8">
    <source>
        <dbReference type="Proteomes" id="UP001324533"/>
    </source>
</evidence>
<dbReference type="Proteomes" id="UP001324533">
    <property type="component" value="Chromosome"/>
</dbReference>
<dbReference type="InterPro" id="IPR013325">
    <property type="entry name" value="RNA_pol_sigma_r2"/>
</dbReference>
<evidence type="ECO:0000313" key="7">
    <source>
        <dbReference type="EMBL" id="WQB71033.1"/>
    </source>
</evidence>